<reference evidence="1" key="1">
    <citation type="submission" date="2022-04" db="EMBL/GenBank/DDBJ databases">
        <title>A functionally conserved STORR gene fusion in Papaver species that diverged 16.8 million years ago.</title>
        <authorList>
            <person name="Catania T."/>
        </authorList>
    </citation>
    <scope>NUCLEOTIDE SEQUENCE</scope>
    <source>
        <strain evidence="1">S-188037</strain>
    </source>
</reference>
<evidence type="ECO:0000313" key="1">
    <source>
        <dbReference type="EMBL" id="KAI3921488.1"/>
    </source>
</evidence>
<organism evidence="1 2">
    <name type="scientific">Papaver atlanticum</name>
    <dbReference type="NCBI Taxonomy" id="357466"/>
    <lineage>
        <taxon>Eukaryota</taxon>
        <taxon>Viridiplantae</taxon>
        <taxon>Streptophyta</taxon>
        <taxon>Embryophyta</taxon>
        <taxon>Tracheophyta</taxon>
        <taxon>Spermatophyta</taxon>
        <taxon>Magnoliopsida</taxon>
        <taxon>Ranunculales</taxon>
        <taxon>Papaveraceae</taxon>
        <taxon>Papaveroideae</taxon>
        <taxon>Papaver</taxon>
    </lineage>
</organism>
<name>A0AAD4SUG3_9MAGN</name>
<sequence length="99" mass="11465">MKIHIKIKLQYFKRCSLGFITDLSLNAQRITCTGYKGFVPWDGACRGTATYTEYKDYPYQDCSWWCLRTVFRADPTIKCAEITYDEASGSHVCTCYDEC</sequence>
<protein>
    <submittedName>
        <fullName evidence="1">Uncharacterized protein</fullName>
    </submittedName>
</protein>
<gene>
    <name evidence="1" type="ORF">MKW98_013422</name>
</gene>
<dbReference type="Proteomes" id="UP001202328">
    <property type="component" value="Unassembled WGS sequence"/>
</dbReference>
<dbReference type="AlphaFoldDB" id="A0AAD4SUG3"/>
<proteinExistence type="predicted"/>
<keyword evidence="2" id="KW-1185">Reference proteome</keyword>
<evidence type="ECO:0000313" key="2">
    <source>
        <dbReference type="Proteomes" id="UP001202328"/>
    </source>
</evidence>
<comment type="caution">
    <text evidence="1">The sequence shown here is derived from an EMBL/GenBank/DDBJ whole genome shotgun (WGS) entry which is preliminary data.</text>
</comment>
<accession>A0AAD4SUG3</accession>
<dbReference type="EMBL" id="JAJJMB010008687">
    <property type="protein sequence ID" value="KAI3921488.1"/>
    <property type="molecule type" value="Genomic_DNA"/>
</dbReference>